<organism evidence="2 3">
    <name type="scientific">Sedimentitalea todarodis</name>
    <dbReference type="NCBI Taxonomy" id="1631240"/>
    <lineage>
        <taxon>Bacteria</taxon>
        <taxon>Pseudomonadati</taxon>
        <taxon>Pseudomonadota</taxon>
        <taxon>Alphaproteobacteria</taxon>
        <taxon>Rhodobacterales</taxon>
        <taxon>Paracoccaceae</taxon>
        <taxon>Sedimentitalea</taxon>
    </lineage>
</organism>
<sequence>MKNSGRDRFDERLKNANQAKRNKLERFQAAADDPDRRVKRAQRDAAALARKSEQQAKATQLLLEKEERERLEAENAKRDEEQVAAREVALEAERAVTAEQAIAQKATNDAERKAERDRRYAARRNRKR</sequence>
<name>A0ABU3VLI6_9RHOB</name>
<dbReference type="Proteomes" id="UP001255416">
    <property type="component" value="Unassembled WGS sequence"/>
</dbReference>
<accession>A0ABU3VLI6</accession>
<keyword evidence="3" id="KW-1185">Reference proteome</keyword>
<feature type="compositionally biased region" description="Basic and acidic residues" evidence="1">
    <location>
        <begin position="108"/>
        <end position="120"/>
    </location>
</feature>
<proteinExistence type="predicted"/>
<evidence type="ECO:0000313" key="3">
    <source>
        <dbReference type="Proteomes" id="UP001255416"/>
    </source>
</evidence>
<protein>
    <submittedName>
        <fullName evidence="2">DUF6481 family protein</fullName>
    </submittedName>
</protein>
<evidence type="ECO:0000313" key="2">
    <source>
        <dbReference type="EMBL" id="MDU9006999.1"/>
    </source>
</evidence>
<dbReference type="RefSeq" id="WP_316782472.1">
    <property type="nucleotide sequence ID" value="NZ_JASMWN010000039.1"/>
</dbReference>
<comment type="caution">
    <text evidence="2">The sequence shown here is derived from an EMBL/GenBank/DDBJ whole genome shotgun (WGS) entry which is preliminary data.</text>
</comment>
<evidence type="ECO:0000256" key="1">
    <source>
        <dbReference type="SAM" id="MobiDB-lite"/>
    </source>
</evidence>
<gene>
    <name evidence="2" type="ORF">QO231_24555</name>
</gene>
<feature type="region of interest" description="Disordered" evidence="1">
    <location>
        <begin position="100"/>
        <end position="128"/>
    </location>
</feature>
<dbReference type="Pfam" id="PF20089">
    <property type="entry name" value="DUF6481"/>
    <property type="match status" value="1"/>
</dbReference>
<dbReference type="InterPro" id="IPR045510">
    <property type="entry name" value="DUF6481"/>
</dbReference>
<feature type="region of interest" description="Disordered" evidence="1">
    <location>
        <begin position="1"/>
        <end position="57"/>
    </location>
</feature>
<feature type="compositionally biased region" description="Basic and acidic residues" evidence="1">
    <location>
        <begin position="1"/>
        <end position="14"/>
    </location>
</feature>
<reference evidence="3" key="1">
    <citation type="submission" date="2023-05" db="EMBL/GenBank/DDBJ databases">
        <title>Sedimentitalea sp. nov. JM2-8.</title>
        <authorList>
            <person name="Huang J."/>
        </authorList>
    </citation>
    <scope>NUCLEOTIDE SEQUENCE [LARGE SCALE GENOMIC DNA]</scope>
    <source>
        <strain evidence="3">KHS03</strain>
    </source>
</reference>
<dbReference type="EMBL" id="JASMWN010000039">
    <property type="protein sequence ID" value="MDU9006999.1"/>
    <property type="molecule type" value="Genomic_DNA"/>
</dbReference>